<dbReference type="Proteomes" id="UP000214610">
    <property type="component" value="Unassembled WGS sequence"/>
</dbReference>
<gene>
    <name evidence="1" type="ORF">ADH67_00840</name>
</gene>
<dbReference type="AlphaFoldDB" id="A0A227KQR9"/>
<evidence type="ECO:0000313" key="1">
    <source>
        <dbReference type="EMBL" id="OXE50881.1"/>
    </source>
</evidence>
<dbReference type="Gene3D" id="3.30.920.30">
    <property type="entry name" value="Hypothetical protein"/>
    <property type="match status" value="1"/>
</dbReference>
<sequence>MKTSEFIRWLKSRGVLVENGTRHFLLVYQGKRQTLPRHLSKEINEKIRKNIIRDLGL</sequence>
<accession>A0A227KQR9</accession>
<dbReference type="InterPro" id="IPR038570">
    <property type="entry name" value="HicA_sf"/>
</dbReference>
<dbReference type="EMBL" id="NHMP01000001">
    <property type="protein sequence ID" value="OXE50881.1"/>
    <property type="molecule type" value="Genomic_DNA"/>
</dbReference>
<reference evidence="2" key="1">
    <citation type="submission" date="2017-05" db="EMBL/GenBank/DDBJ databases">
        <title>Improved OligoMM genomes.</title>
        <authorList>
            <person name="Garzetti D."/>
        </authorList>
    </citation>
    <scope>NUCLEOTIDE SEQUENCE [LARGE SCALE GENOMIC DNA]</scope>
    <source>
        <strain evidence="2">YL45</strain>
    </source>
</reference>
<evidence type="ECO:0000313" key="2">
    <source>
        <dbReference type="Proteomes" id="UP000214610"/>
    </source>
</evidence>
<comment type="caution">
    <text evidence="1">The sequence shown here is derived from an EMBL/GenBank/DDBJ whole genome shotgun (WGS) entry which is preliminary data.</text>
</comment>
<protein>
    <submittedName>
        <fullName evidence="1">mRNA interferase</fullName>
    </submittedName>
</protein>
<name>A0A227KQR9_9BURK</name>
<proteinExistence type="predicted"/>
<dbReference type="SUPFAM" id="SSF54786">
    <property type="entry name" value="YcfA/nrd intein domain"/>
    <property type="match status" value="1"/>
</dbReference>
<keyword evidence="2" id="KW-1185">Reference proteome</keyword>
<organism evidence="1 2">
    <name type="scientific">Turicimonas muris</name>
    <dbReference type="NCBI Taxonomy" id="1796652"/>
    <lineage>
        <taxon>Bacteria</taxon>
        <taxon>Pseudomonadati</taxon>
        <taxon>Pseudomonadota</taxon>
        <taxon>Betaproteobacteria</taxon>
        <taxon>Burkholderiales</taxon>
        <taxon>Sutterellaceae</taxon>
        <taxon>Turicimonas</taxon>
    </lineage>
</organism>